<gene>
    <name evidence="2" type="ORF">A7K91_25175</name>
</gene>
<feature type="transmembrane region" description="Helical" evidence="1">
    <location>
        <begin position="35"/>
        <end position="56"/>
    </location>
</feature>
<feature type="transmembrane region" description="Helical" evidence="1">
    <location>
        <begin position="102"/>
        <end position="122"/>
    </location>
</feature>
<reference evidence="2 3" key="1">
    <citation type="submission" date="2016-05" db="EMBL/GenBank/DDBJ databases">
        <title>Paenibacillus oryzae. sp. nov., isolated from the rice root.</title>
        <authorList>
            <person name="Zhang J."/>
            <person name="Zhang X."/>
        </authorList>
    </citation>
    <scope>NUCLEOTIDE SEQUENCE [LARGE SCALE GENOMIC DNA]</scope>
    <source>
        <strain evidence="2 3">1DrF-4</strain>
    </source>
</reference>
<dbReference type="STRING" id="1844972.A7K91_25175"/>
<keyword evidence="3" id="KW-1185">Reference proteome</keyword>
<proteinExistence type="predicted"/>
<sequence>MTTEKRGAFAAILIYMAAVALTAILFIVALPLENWSIKTIIGFCSLIGGETASWLLATSISRKRGAQHSIPSNLSLLIVIGGYTAVSLILSFMTFMPLMAYVVIHAAVLLITVILGGLLYAARRKMASGFRHDTERTAGWSSIIAASALARAKLEHWEPDKRRLLQKEVDELADIIKYSDPATIPALAEIEYTLHLDLQVLSQMIDANREQPSHSPKIKELQQKVIETVNEAKLRNLQLASMK</sequence>
<dbReference type="Proteomes" id="UP000092024">
    <property type="component" value="Unassembled WGS sequence"/>
</dbReference>
<evidence type="ECO:0000313" key="2">
    <source>
        <dbReference type="EMBL" id="OBR63245.1"/>
    </source>
</evidence>
<feature type="transmembrane region" description="Helical" evidence="1">
    <location>
        <begin position="7"/>
        <end position="29"/>
    </location>
</feature>
<dbReference type="OrthoDB" id="2599996at2"/>
<dbReference type="EMBL" id="LYPA01000074">
    <property type="protein sequence ID" value="OBR63245.1"/>
    <property type="molecule type" value="Genomic_DNA"/>
</dbReference>
<evidence type="ECO:0000256" key="1">
    <source>
        <dbReference type="SAM" id="Phobius"/>
    </source>
</evidence>
<keyword evidence="1" id="KW-1133">Transmembrane helix</keyword>
<feature type="transmembrane region" description="Helical" evidence="1">
    <location>
        <begin position="76"/>
        <end position="96"/>
    </location>
</feature>
<evidence type="ECO:0000313" key="3">
    <source>
        <dbReference type="Proteomes" id="UP000092024"/>
    </source>
</evidence>
<dbReference type="AlphaFoldDB" id="A0A1A5YCX1"/>
<organism evidence="2 3">
    <name type="scientific">Paenibacillus oryzae</name>
    <dbReference type="NCBI Taxonomy" id="1844972"/>
    <lineage>
        <taxon>Bacteria</taxon>
        <taxon>Bacillati</taxon>
        <taxon>Bacillota</taxon>
        <taxon>Bacilli</taxon>
        <taxon>Bacillales</taxon>
        <taxon>Paenibacillaceae</taxon>
        <taxon>Paenibacillus</taxon>
    </lineage>
</organism>
<keyword evidence="1" id="KW-0812">Transmembrane</keyword>
<protein>
    <submittedName>
        <fullName evidence="2">Uncharacterized protein</fullName>
    </submittedName>
</protein>
<comment type="caution">
    <text evidence="2">The sequence shown here is derived from an EMBL/GenBank/DDBJ whole genome shotgun (WGS) entry which is preliminary data.</text>
</comment>
<name>A0A1A5YCX1_9BACL</name>
<keyword evidence="1" id="KW-0472">Membrane</keyword>
<dbReference type="RefSeq" id="WP_068686511.1">
    <property type="nucleotide sequence ID" value="NZ_LYPA01000074.1"/>
</dbReference>
<accession>A0A1A5YCX1</accession>